<dbReference type="FunFam" id="3.30.70.120:FF:000006">
    <property type="entry name" value="GTP cyclohydrolase 1 type 2 homolog"/>
    <property type="match status" value="1"/>
</dbReference>
<feature type="binding site" evidence="6">
    <location>
        <position position="104"/>
    </location>
    <ligand>
        <name>a divalent metal cation</name>
        <dbReference type="ChEBI" id="CHEBI:60240"/>
        <label>1</label>
    </ligand>
</feature>
<evidence type="ECO:0000256" key="6">
    <source>
        <dbReference type="PIRSR" id="PIRSR602678-1"/>
    </source>
</evidence>
<proteinExistence type="inferred from homology"/>
<dbReference type="PANTHER" id="PTHR13799">
    <property type="entry name" value="NGG1 INTERACTING FACTOR 3"/>
    <property type="match status" value="1"/>
</dbReference>
<dbReference type="PIRSF" id="PIRSF037489">
    <property type="entry name" value="UCP037489_NIF3_YqfO"/>
    <property type="match status" value="1"/>
</dbReference>
<dbReference type="Gene3D" id="3.40.1390.30">
    <property type="entry name" value="NIF3 (NGG1p interacting factor 3)-like"/>
    <property type="match status" value="1"/>
</dbReference>
<dbReference type="STRING" id="1122146.IV53_GL000824"/>
<feature type="binding site" evidence="6">
    <location>
        <position position="66"/>
    </location>
    <ligand>
        <name>a divalent metal cation</name>
        <dbReference type="ChEBI" id="CHEBI:60240"/>
        <label>1</label>
    </ligand>
</feature>
<comment type="caution">
    <text evidence="7">The sequence shown here is derived from an EMBL/GenBank/DDBJ whole genome shotgun (WGS) entry which is preliminary data.</text>
</comment>
<protein>
    <recommendedName>
        <fullName evidence="3 5">GTP cyclohydrolase 1 type 2 homolog</fullName>
    </recommendedName>
</protein>
<dbReference type="PANTHER" id="PTHR13799:SF14">
    <property type="entry name" value="GTP CYCLOHYDROLASE 1 TYPE 2 HOMOLOG"/>
    <property type="match status" value="1"/>
</dbReference>
<feature type="binding site" evidence="6">
    <location>
        <position position="335"/>
    </location>
    <ligand>
        <name>a divalent metal cation</name>
        <dbReference type="ChEBI" id="CHEBI:60240"/>
        <label>1</label>
    </ligand>
</feature>
<feature type="binding site" evidence="6">
    <location>
        <position position="332"/>
    </location>
    <ligand>
        <name>a divalent metal cation</name>
        <dbReference type="ChEBI" id="CHEBI:60240"/>
        <label>1</label>
    </ligand>
</feature>
<dbReference type="PATRIC" id="fig|1122146.4.peg.854"/>
<evidence type="ECO:0000256" key="5">
    <source>
        <dbReference type="PIRNR" id="PIRNR037489"/>
    </source>
</evidence>
<feature type="binding site" evidence="6">
    <location>
        <position position="65"/>
    </location>
    <ligand>
        <name>a divalent metal cation</name>
        <dbReference type="ChEBI" id="CHEBI:60240"/>
        <label>1</label>
    </ligand>
</feature>
<dbReference type="OrthoDB" id="9792792at2"/>
<gene>
    <name evidence="7" type="ORF">IV53_GL000824</name>
</gene>
<dbReference type="Gene3D" id="3.30.70.120">
    <property type="match status" value="1"/>
</dbReference>
<organism evidence="7 8">
    <name type="scientific">Ligilactobacillus ceti DSM 22408</name>
    <dbReference type="NCBI Taxonomy" id="1122146"/>
    <lineage>
        <taxon>Bacteria</taxon>
        <taxon>Bacillati</taxon>
        <taxon>Bacillota</taxon>
        <taxon>Bacilli</taxon>
        <taxon>Lactobacillales</taxon>
        <taxon>Lactobacillaceae</taxon>
        <taxon>Ligilactobacillus</taxon>
    </lineage>
</organism>
<dbReference type="InterPro" id="IPR017221">
    <property type="entry name" value="DUF34/NIF3_bac"/>
</dbReference>
<dbReference type="AlphaFoldDB" id="A0A0R2KMH3"/>
<evidence type="ECO:0000256" key="1">
    <source>
        <dbReference type="ARBA" id="ARBA00006964"/>
    </source>
</evidence>
<reference evidence="7 8" key="1">
    <citation type="journal article" date="2015" name="Genome Announc.">
        <title>Expanding the biotechnology potential of lactobacilli through comparative genomics of 213 strains and associated genera.</title>
        <authorList>
            <person name="Sun Z."/>
            <person name="Harris H.M."/>
            <person name="McCann A."/>
            <person name="Guo C."/>
            <person name="Argimon S."/>
            <person name="Zhang W."/>
            <person name="Yang X."/>
            <person name="Jeffery I.B."/>
            <person name="Cooney J.C."/>
            <person name="Kagawa T.F."/>
            <person name="Liu W."/>
            <person name="Song Y."/>
            <person name="Salvetti E."/>
            <person name="Wrobel A."/>
            <person name="Rasinkangas P."/>
            <person name="Parkhill J."/>
            <person name="Rea M.C."/>
            <person name="O'Sullivan O."/>
            <person name="Ritari J."/>
            <person name="Douillard F.P."/>
            <person name="Paul Ross R."/>
            <person name="Yang R."/>
            <person name="Briner A.E."/>
            <person name="Felis G.E."/>
            <person name="de Vos W.M."/>
            <person name="Barrangou R."/>
            <person name="Klaenhammer T.R."/>
            <person name="Caufield P.W."/>
            <person name="Cui Y."/>
            <person name="Zhang H."/>
            <person name="O'Toole P.W."/>
        </authorList>
    </citation>
    <scope>NUCLEOTIDE SEQUENCE [LARGE SCALE GENOMIC DNA]</scope>
    <source>
        <strain evidence="7 8">DSM 22408</strain>
    </source>
</reference>
<comment type="subunit">
    <text evidence="2">Homohexamer.</text>
</comment>
<dbReference type="NCBIfam" id="TIGR00486">
    <property type="entry name" value="YbgI_SA1388"/>
    <property type="match status" value="1"/>
</dbReference>
<dbReference type="SUPFAM" id="SSF102705">
    <property type="entry name" value="NIF3 (NGG1p interacting factor 3)-like"/>
    <property type="match status" value="1"/>
</dbReference>
<dbReference type="FunFam" id="3.40.1390.30:FF:000001">
    <property type="entry name" value="GTP cyclohydrolase 1 type 2"/>
    <property type="match status" value="1"/>
</dbReference>
<keyword evidence="4 5" id="KW-0479">Metal-binding</keyword>
<evidence type="ECO:0000313" key="8">
    <source>
        <dbReference type="Proteomes" id="UP000051500"/>
    </source>
</evidence>
<dbReference type="InterPro" id="IPR036069">
    <property type="entry name" value="DUF34/NIF3_sf"/>
</dbReference>
<comment type="similarity">
    <text evidence="1 5">Belongs to the GTP cyclohydrolase I type 2/NIF3 family.</text>
</comment>
<dbReference type="RefSeq" id="WP_027107254.1">
    <property type="nucleotide sequence ID" value="NZ_JQBZ01000025.1"/>
</dbReference>
<evidence type="ECO:0000256" key="2">
    <source>
        <dbReference type="ARBA" id="ARBA00011643"/>
    </source>
</evidence>
<dbReference type="GO" id="GO:0005737">
    <property type="term" value="C:cytoplasm"/>
    <property type="evidence" value="ECO:0007669"/>
    <property type="project" value="TreeGrafter"/>
</dbReference>
<dbReference type="GO" id="GO:0046872">
    <property type="term" value="F:metal ion binding"/>
    <property type="evidence" value="ECO:0007669"/>
    <property type="project" value="UniProtKB-UniRule"/>
</dbReference>
<evidence type="ECO:0000313" key="7">
    <source>
        <dbReference type="EMBL" id="KRN88854.1"/>
    </source>
</evidence>
<name>A0A0R2KMH3_9LACO</name>
<evidence type="ECO:0000256" key="4">
    <source>
        <dbReference type="ARBA" id="ARBA00022723"/>
    </source>
</evidence>
<evidence type="ECO:0000256" key="3">
    <source>
        <dbReference type="ARBA" id="ARBA00022112"/>
    </source>
</evidence>
<dbReference type="eggNOG" id="COG0327">
    <property type="taxonomic scope" value="Bacteria"/>
</dbReference>
<dbReference type="Pfam" id="PF01784">
    <property type="entry name" value="DUF34_NIF3"/>
    <property type="match status" value="1"/>
</dbReference>
<sequence>MTKVSEVVARFEKFAPKWLAEKWDNVGLQLGDLNQEVHKMMITLDVRPEVVQEAIENNVDFIFAHHPMMFSPIKTFDLSDPQNKMYAELIKHNITVYAAHTNLDNTNGGMNDWLAKSLGLENVTNLIPVHSQKNCKLVVYVPESHVRHVLEALEEAGAGEVGNYTGCSFTSTGLGRFIPNESAEPVFGEVGKMQEVREQKIEVVIPEKNKQQVIDAILAVHPYEEVVYDIFALENDSSETYALGRVGELPKPMTLQACGELCQSKFQTAGLRLISQQKNKIIKKVAILGGSGSKFYPAAVKKGADLYITGDVTYHTGHDMLASGLSVLDPGHYIESICKPEMLKIFNKWSAENDWNFDIMISTVNTDPFIFI</sequence>
<dbReference type="EMBL" id="JQBZ01000025">
    <property type="protein sequence ID" value="KRN88854.1"/>
    <property type="molecule type" value="Genomic_DNA"/>
</dbReference>
<dbReference type="Proteomes" id="UP000051500">
    <property type="component" value="Unassembled WGS sequence"/>
</dbReference>
<dbReference type="InterPro" id="IPR015867">
    <property type="entry name" value="N-reg_PII/ATP_PRibTrfase_C"/>
</dbReference>
<keyword evidence="8" id="KW-1185">Reference proteome</keyword>
<dbReference type="InterPro" id="IPR002678">
    <property type="entry name" value="DUF34/NIF3"/>
</dbReference>
<accession>A0A0R2KMH3</accession>